<name>A0A6J3LYQ1_9PEZI</name>
<protein>
    <submittedName>
        <fullName evidence="2">Uncharacterized protein</fullName>
    </submittedName>
</protein>
<sequence>MEGEQISPSDKLRTSSCRWRLRHRQRKLKYQARSFGDCMKVSRLNDCDELWVVTPLLVADAIRSQTYVALTRILGIACADHGSSAAWERCRLPFQSLVHGRNRKESWSARGTSYLTIISVSHGHNRSRRTVRRGRVASEMHIARPGWNCWGVRKAGATPMQLDVADRDTRMPRTDENRREWMLRNADCRAD</sequence>
<reference evidence="2" key="2">
    <citation type="submission" date="2020-04" db="EMBL/GenBank/DDBJ databases">
        <authorList>
            <consortium name="NCBI Genome Project"/>
        </authorList>
    </citation>
    <scope>NUCLEOTIDE SEQUENCE</scope>
    <source>
        <strain evidence="2">CBS 342.82</strain>
    </source>
</reference>
<dbReference type="AlphaFoldDB" id="A0A6J3LYQ1"/>
<reference evidence="2" key="1">
    <citation type="submission" date="2020-01" db="EMBL/GenBank/DDBJ databases">
        <authorList>
            <consortium name="DOE Joint Genome Institute"/>
            <person name="Haridas S."/>
            <person name="Albert R."/>
            <person name="Binder M."/>
            <person name="Bloem J."/>
            <person name="Labutti K."/>
            <person name="Salamov A."/>
            <person name="Andreopoulos B."/>
            <person name="Baker S.E."/>
            <person name="Barry K."/>
            <person name="Bills G."/>
            <person name="Bluhm B.H."/>
            <person name="Cannon C."/>
            <person name="Castanera R."/>
            <person name="Culley D.E."/>
            <person name="Daum C."/>
            <person name="Ezra D."/>
            <person name="Gonzalez J.B."/>
            <person name="Henrissat B."/>
            <person name="Kuo A."/>
            <person name="Liang C."/>
            <person name="Lipzen A."/>
            <person name="Lutzoni F."/>
            <person name="Magnuson J."/>
            <person name="Mondo S."/>
            <person name="Nolan M."/>
            <person name="Ohm R."/>
            <person name="Pangilinan J."/>
            <person name="Park H.-J."/>
            <person name="Ramirez L."/>
            <person name="Alfaro M."/>
            <person name="Sun H."/>
            <person name="Tritt A."/>
            <person name="Yoshinaga Y."/>
            <person name="Zwiers L.-H."/>
            <person name="Turgeon B.G."/>
            <person name="Goodwin S.B."/>
            <person name="Spatafora J.W."/>
            <person name="Crous P.W."/>
            <person name="Grigoriev I.V."/>
        </authorList>
    </citation>
    <scope>NUCLEOTIDE SEQUENCE</scope>
    <source>
        <strain evidence="2">CBS 342.82</strain>
    </source>
</reference>
<gene>
    <name evidence="2" type="ORF">K489DRAFT_373003</name>
</gene>
<accession>A0A6J3LYQ1</accession>
<evidence type="ECO:0000313" key="1">
    <source>
        <dbReference type="Proteomes" id="UP000504637"/>
    </source>
</evidence>
<proteinExistence type="predicted"/>
<dbReference type="GeneID" id="54361186"/>
<keyword evidence="1" id="KW-1185">Reference proteome</keyword>
<reference evidence="2" key="3">
    <citation type="submission" date="2025-08" db="UniProtKB">
        <authorList>
            <consortium name="RefSeq"/>
        </authorList>
    </citation>
    <scope>IDENTIFICATION</scope>
    <source>
        <strain evidence="2">CBS 342.82</strain>
    </source>
</reference>
<evidence type="ECO:0000313" key="2">
    <source>
        <dbReference type="RefSeq" id="XP_033456793.1"/>
    </source>
</evidence>
<dbReference type="RefSeq" id="XP_033456793.1">
    <property type="nucleotide sequence ID" value="XM_033603386.1"/>
</dbReference>
<dbReference type="Proteomes" id="UP000504637">
    <property type="component" value="Unplaced"/>
</dbReference>
<organism evidence="2">
    <name type="scientific">Dissoconium aciculare CBS 342.82</name>
    <dbReference type="NCBI Taxonomy" id="1314786"/>
    <lineage>
        <taxon>Eukaryota</taxon>
        <taxon>Fungi</taxon>
        <taxon>Dikarya</taxon>
        <taxon>Ascomycota</taxon>
        <taxon>Pezizomycotina</taxon>
        <taxon>Dothideomycetes</taxon>
        <taxon>Dothideomycetidae</taxon>
        <taxon>Mycosphaerellales</taxon>
        <taxon>Dissoconiaceae</taxon>
        <taxon>Dissoconium</taxon>
    </lineage>
</organism>